<dbReference type="Proteomes" id="UP000002186">
    <property type="component" value="Chromosome"/>
</dbReference>
<keyword evidence="1" id="KW-0812">Transmembrane</keyword>
<evidence type="ECO:0000256" key="1">
    <source>
        <dbReference type="SAM" id="Phobius"/>
    </source>
</evidence>
<accession>C4ZNR8</accession>
<keyword evidence="1" id="KW-1133">Transmembrane helix</keyword>
<dbReference type="KEGG" id="tmz:Tmz1t_1472"/>
<dbReference type="InterPro" id="IPR025178">
    <property type="entry name" value="Lnb_N"/>
</dbReference>
<feature type="transmembrane region" description="Helical" evidence="1">
    <location>
        <begin position="37"/>
        <end position="59"/>
    </location>
</feature>
<name>C4ZNR8_THASP</name>
<dbReference type="AlphaFoldDB" id="C4ZNR8"/>
<evidence type="ECO:0000313" key="4">
    <source>
        <dbReference type="Proteomes" id="UP000002186"/>
    </source>
</evidence>
<dbReference type="OrthoDB" id="274718at2"/>
<organism evidence="3 4">
    <name type="scientific">Thauera aminoaromatica</name>
    <dbReference type="NCBI Taxonomy" id="164330"/>
    <lineage>
        <taxon>Bacteria</taxon>
        <taxon>Pseudomonadati</taxon>
        <taxon>Pseudomonadota</taxon>
        <taxon>Betaproteobacteria</taxon>
        <taxon>Rhodocyclales</taxon>
        <taxon>Zoogloeaceae</taxon>
        <taxon>Thauera</taxon>
    </lineage>
</organism>
<feature type="domain" description="Lnb N-terminal periplasmic" evidence="2">
    <location>
        <begin position="127"/>
        <end position="285"/>
    </location>
</feature>
<reference evidence="3 4" key="2">
    <citation type="journal article" date="2012" name="Stand. Genomic Sci.">
        <title>Complete genome sequence of Thauera aminoaromatica strain MZ1T.</title>
        <authorList>
            <person name="Jiang K."/>
            <person name="Sanseverino J."/>
            <person name="Chauhan A."/>
            <person name="Lucas S."/>
            <person name="Copeland A."/>
            <person name="Lapidus A."/>
            <person name="Del Rio T.G."/>
            <person name="Dalin E."/>
            <person name="Tice H."/>
            <person name="Bruce D."/>
            <person name="Goodwin L."/>
            <person name="Pitluck S."/>
            <person name="Sims D."/>
            <person name="Brettin T."/>
            <person name="Detter J.C."/>
            <person name="Han C."/>
            <person name="Chang Y.J."/>
            <person name="Larimer F."/>
            <person name="Land M."/>
            <person name="Hauser L."/>
            <person name="Kyrpides N.C."/>
            <person name="Mikhailova N."/>
            <person name="Moser S."/>
            <person name="Jegier P."/>
            <person name="Close D."/>
            <person name="Debruyn J.M."/>
            <person name="Wang Y."/>
            <person name="Layton A.C."/>
            <person name="Allen M.S."/>
            <person name="Sayler G.S."/>
        </authorList>
    </citation>
    <scope>NUCLEOTIDE SEQUENCE [LARGE SCALE GENOMIC DNA]</scope>
    <source>
        <strain evidence="3 4">MZ1T</strain>
    </source>
</reference>
<proteinExistence type="predicted"/>
<keyword evidence="4" id="KW-1185">Reference proteome</keyword>
<dbReference type="EMBL" id="CP001281">
    <property type="protein sequence ID" value="ACK54231.1"/>
    <property type="molecule type" value="Genomic_DNA"/>
</dbReference>
<dbReference type="STRING" id="85643.Tmz1t_1472"/>
<feature type="transmembrane region" description="Helical" evidence="1">
    <location>
        <begin position="12"/>
        <end position="31"/>
    </location>
</feature>
<keyword evidence="1" id="KW-0472">Membrane</keyword>
<dbReference type="eggNOG" id="ENOG502Z7V0">
    <property type="taxonomic scope" value="Bacteria"/>
</dbReference>
<sequence>MPRRALCIAGRVLLVLLVSGVTAWGALALLYSSTTNALASAVLAGAFLLCGLLTALAVGARRRARAAVTGFALLFAVLLGWWSGIEPSNDRDWQPDVARLAHAEIKGDRVTVRNVRNFAYRSETDYTPHYYDRTYDLGKLRSVDLIAVYWMGPAIAHTILSFGFEGGDQLAISIETRKERGETYSTTRGFFKQYELHYVVADERDVVRLRTSYRKDPPEDVYVYRLHGPLENARRVFLQYMQRINDLQARPEFYNTLIDNCTTGIWMNARINPGHVPLSWKVFASGYLPEYLHGVGMLAPGVPFAELQRLGYINPRARAAGDAEDFSRLIRVGLPGQ</sequence>
<evidence type="ECO:0000259" key="2">
    <source>
        <dbReference type="Pfam" id="PF13387"/>
    </source>
</evidence>
<reference evidence="4" key="1">
    <citation type="submission" date="2009-05" db="EMBL/GenBank/DDBJ databases">
        <title>Complete sequence of chromosome of Thauera sp. MZ1T.</title>
        <authorList>
            <consortium name="US DOE Joint Genome Institute"/>
            <person name="Lucas S."/>
            <person name="Copeland A."/>
            <person name="Lapidus A."/>
            <person name="Glavina del Rio T."/>
            <person name="Dalin E."/>
            <person name="Tice H."/>
            <person name="Bruce D."/>
            <person name="Goodwin L."/>
            <person name="Pitluck S."/>
            <person name="Sims D."/>
            <person name="Brettin T."/>
            <person name="Detter J.C."/>
            <person name="Han C."/>
            <person name="Larimer F."/>
            <person name="Land M."/>
            <person name="Hauser L."/>
            <person name="Kyrpides N."/>
            <person name="Mikhailova N."/>
            <person name="Sayler G.S."/>
        </authorList>
    </citation>
    <scope>NUCLEOTIDE SEQUENCE [LARGE SCALE GENOMIC DNA]</scope>
    <source>
        <strain evidence="4">MZ1T</strain>
    </source>
</reference>
<feature type="transmembrane region" description="Helical" evidence="1">
    <location>
        <begin position="66"/>
        <end position="84"/>
    </location>
</feature>
<dbReference type="HOGENOM" id="CLU_050045_1_0_4"/>
<dbReference type="Pfam" id="PF13387">
    <property type="entry name" value="Lnb_N"/>
    <property type="match status" value="1"/>
</dbReference>
<protein>
    <recommendedName>
        <fullName evidence="2">Lnb N-terminal periplasmic domain-containing protein</fullName>
    </recommendedName>
</protein>
<gene>
    <name evidence="3" type="ordered locus">Tmz1t_1472</name>
</gene>
<evidence type="ECO:0000313" key="3">
    <source>
        <dbReference type="EMBL" id="ACK54231.1"/>
    </source>
</evidence>